<accession>A0A453QS30</accession>
<dbReference type="PANTHER" id="PTHR10795">
    <property type="entry name" value="PROPROTEIN CONVERTASE SUBTILISIN/KEXIN"/>
    <property type="match status" value="1"/>
</dbReference>
<sequence length="254" mass="26178">ISDEVLNNNYKSPRDIDGHGTHVASTVAGGEVQGVSYGGLGMGVARGGAPRARLSIYKVCWLGGNCPEAAVLAAIDDAIYDGVDVLSLSLGGAGQELPGTLHAVQRGISVVFAGMNDGPVPQTGQSLHYNASVISGDFKGLVYAGSCDTESSLALSNVTGKIVLCYQPAAANSMPPPQALPIAINLTIMAGAKGLIFAQYTTNLLDFLPLCKGVMPCVVECGGQGVTCHDRCRKRGVVAEGRLVLVERSKPVVP</sequence>
<keyword evidence="2" id="KW-0732">Signal</keyword>
<dbReference type="GO" id="GO:0004252">
    <property type="term" value="F:serine-type endopeptidase activity"/>
    <property type="evidence" value="ECO:0007669"/>
    <property type="project" value="InterPro"/>
</dbReference>
<dbReference type="Pfam" id="PF00082">
    <property type="entry name" value="Peptidase_S8"/>
    <property type="match status" value="1"/>
</dbReference>
<dbReference type="EnsemblPlants" id="AET7Gv20300100.20">
    <property type="protein sequence ID" value="AET7Gv20300100.20"/>
    <property type="gene ID" value="AET7Gv20300100"/>
</dbReference>
<dbReference type="InterPro" id="IPR036852">
    <property type="entry name" value="Peptidase_S8/S53_dom_sf"/>
</dbReference>
<reference evidence="5" key="3">
    <citation type="journal article" date="2017" name="Nature">
        <title>Genome sequence of the progenitor of the wheat D genome Aegilops tauschii.</title>
        <authorList>
            <person name="Luo M.C."/>
            <person name="Gu Y.Q."/>
            <person name="Puiu D."/>
            <person name="Wang H."/>
            <person name="Twardziok S.O."/>
            <person name="Deal K.R."/>
            <person name="Huo N."/>
            <person name="Zhu T."/>
            <person name="Wang L."/>
            <person name="Wang Y."/>
            <person name="McGuire P.E."/>
            <person name="Liu S."/>
            <person name="Long H."/>
            <person name="Ramasamy R.K."/>
            <person name="Rodriguez J.C."/>
            <person name="Van S.L."/>
            <person name="Yuan L."/>
            <person name="Wang Z."/>
            <person name="Xia Z."/>
            <person name="Xiao L."/>
            <person name="Anderson O.D."/>
            <person name="Ouyang S."/>
            <person name="Liang Y."/>
            <person name="Zimin A.V."/>
            <person name="Pertea G."/>
            <person name="Qi P."/>
            <person name="Bennetzen J.L."/>
            <person name="Dai X."/>
            <person name="Dawson M.W."/>
            <person name="Muller H.G."/>
            <person name="Kugler K."/>
            <person name="Rivarola-Duarte L."/>
            <person name="Spannagl M."/>
            <person name="Mayer K.F.X."/>
            <person name="Lu F.H."/>
            <person name="Bevan M.W."/>
            <person name="Leroy P."/>
            <person name="Li P."/>
            <person name="You F.M."/>
            <person name="Sun Q."/>
            <person name="Liu Z."/>
            <person name="Lyons E."/>
            <person name="Wicker T."/>
            <person name="Salzberg S.L."/>
            <person name="Devos K.M."/>
            <person name="Dvorak J."/>
        </authorList>
    </citation>
    <scope>NUCLEOTIDE SEQUENCE [LARGE SCALE GENOMIC DNA]</scope>
    <source>
        <strain evidence="5">cv. AL8/78</strain>
    </source>
</reference>
<evidence type="ECO:0000313" key="5">
    <source>
        <dbReference type="EnsemblPlants" id="AET7Gv20300100.20"/>
    </source>
</evidence>
<comment type="similarity">
    <text evidence="1 3">Belongs to the peptidase S8 family.</text>
</comment>
<proteinExistence type="inferred from homology"/>
<reference evidence="5" key="5">
    <citation type="journal article" date="2021" name="G3 (Bethesda)">
        <title>Aegilops tauschii genome assembly Aet v5.0 features greater sequence contiguity and improved annotation.</title>
        <authorList>
            <person name="Wang L."/>
            <person name="Zhu T."/>
            <person name="Rodriguez J.C."/>
            <person name="Deal K.R."/>
            <person name="Dubcovsky J."/>
            <person name="McGuire P.E."/>
            <person name="Lux T."/>
            <person name="Spannagl M."/>
            <person name="Mayer K.F.X."/>
            <person name="Baldrich P."/>
            <person name="Meyers B.C."/>
            <person name="Huo N."/>
            <person name="Gu Y.Q."/>
            <person name="Zhou H."/>
            <person name="Devos K.M."/>
            <person name="Bennetzen J.L."/>
            <person name="Unver T."/>
            <person name="Budak H."/>
            <person name="Gulick P.J."/>
            <person name="Galiba G."/>
            <person name="Kalapos B."/>
            <person name="Nelson D.R."/>
            <person name="Li P."/>
            <person name="You F.M."/>
            <person name="Luo M.C."/>
            <person name="Dvorak J."/>
        </authorList>
    </citation>
    <scope>NUCLEOTIDE SEQUENCE [LARGE SCALE GENOMIC DNA]</scope>
    <source>
        <strain evidence="5">cv. AL8/78</strain>
    </source>
</reference>
<reference evidence="6" key="1">
    <citation type="journal article" date="2014" name="Science">
        <title>Ancient hybridizations among the ancestral genomes of bread wheat.</title>
        <authorList>
            <consortium name="International Wheat Genome Sequencing Consortium,"/>
            <person name="Marcussen T."/>
            <person name="Sandve S.R."/>
            <person name="Heier L."/>
            <person name="Spannagl M."/>
            <person name="Pfeifer M."/>
            <person name="Jakobsen K.S."/>
            <person name="Wulff B.B."/>
            <person name="Steuernagel B."/>
            <person name="Mayer K.F."/>
            <person name="Olsen O.A."/>
        </authorList>
    </citation>
    <scope>NUCLEOTIDE SEQUENCE [LARGE SCALE GENOMIC DNA]</scope>
    <source>
        <strain evidence="6">cv. AL8/78</strain>
    </source>
</reference>
<dbReference type="InterPro" id="IPR000209">
    <property type="entry name" value="Peptidase_S8/S53_dom"/>
</dbReference>
<dbReference type="GO" id="GO:0006508">
    <property type="term" value="P:proteolysis"/>
    <property type="evidence" value="ECO:0007669"/>
    <property type="project" value="InterPro"/>
</dbReference>
<keyword evidence="6" id="KW-1185">Reference proteome</keyword>
<feature type="domain" description="Peptidase S8/S53" evidence="4">
    <location>
        <begin position="8"/>
        <end position="154"/>
    </location>
</feature>
<evidence type="ECO:0000259" key="4">
    <source>
        <dbReference type="Pfam" id="PF00082"/>
    </source>
</evidence>
<evidence type="ECO:0000313" key="6">
    <source>
        <dbReference type="Proteomes" id="UP000015105"/>
    </source>
</evidence>
<dbReference type="Proteomes" id="UP000015105">
    <property type="component" value="Chromosome 7D"/>
</dbReference>
<organism evidence="5 6">
    <name type="scientific">Aegilops tauschii subsp. strangulata</name>
    <name type="common">Goatgrass</name>
    <dbReference type="NCBI Taxonomy" id="200361"/>
    <lineage>
        <taxon>Eukaryota</taxon>
        <taxon>Viridiplantae</taxon>
        <taxon>Streptophyta</taxon>
        <taxon>Embryophyta</taxon>
        <taxon>Tracheophyta</taxon>
        <taxon>Spermatophyta</taxon>
        <taxon>Magnoliopsida</taxon>
        <taxon>Liliopsida</taxon>
        <taxon>Poales</taxon>
        <taxon>Poaceae</taxon>
        <taxon>BOP clade</taxon>
        <taxon>Pooideae</taxon>
        <taxon>Triticodae</taxon>
        <taxon>Triticeae</taxon>
        <taxon>Triticinae</taxon>
        <taxon>Aegilops</taxon>
    </lineage>
</organism>
<dbReference type="PROSITE" id="PS00137">
    <property type="entry name" value="SUBTILASE_HIS"/>
    <property type="match status" value="1"/>
</dbReference>
<dbReference type="AlphaFoldDB" id="A0A453QS30"/>
<evidence type="ECO:0000256" key="3">
    <source>
        <dbReference type="PROSITE-ProRule" id="PRU01240"/>
    </source>
</evidence>
<dbReference type="PROSITE" id="PS51892">
    <property type="entry name" value="SUBTILASE"/>
    <property type="match status" value="1"/>
</dbReference>
<evidence type="ECO:0000256" key="1">
    <source>
        <dbReference type="ARBA" id="ARBA00011073"/>
    </source>
</evidence>
<dbReference type="Gramene" id="AET7Gv20300100.20">
    <property type="protein sequence ID" value="AET7Gv20300100.20"/>
    <property type="gene ID" value="AET7Gv20300100"/>
</dbReference>
<evidence type="ECO:0000256" key="2">
    <source>
        <dbReference type="ARBA" id="ARBA00022729"/>
    </source>
</evidence>
<protein>
    <recommendedName>
        <fullName evidence="4">Peptidase S8/S53 domain-containing protein</fullName>
    </recommendedName>
</protein>
<dbReference type="InterPro" id="IPR045051">
    <property type="entry name" value="SBT"/>
</dbReference>
<dbReference type="Gene3D" id="3.40.50.200">
    <property type="entry name" value="Peptidase S8/S53 domain"/>
    <property type="match status" value="1"/>
</dbReference>
<name>A0A453QS30_AEGTS</name>
<dbReference type="InterPro" id="IPR022398">
    <property type="entry name" value="Peptidase_S8_His-AS"/>
</dbReference>
<reference evidence="5" key="4">
    <citation type="submission" date="2019-03" db="UniProtKB">
        <authorList>
            <consortium name="EnsemblPlants"/>
        </authorList>
    </citation>
    <scope>IDENTIFICATION</scope>
</reference>
<reference evidence="6" key="2">
    <citation type="journal article" date="2017" name="Nat. Plants">
        <title>The Aegilops tauschii genome reveals multiple impacts of transposons.</title>
        <authorList>
            <person name="Zhao G."/>
            <person name="Zou C."/>
            <person name="Li K."/>
            <person name="Wang K."/>
            <person name="Li T."/>
            <person name="Gao L."/>
            <person name="Zhang X."/>
            <person name="Wang H."/>
            <person name="Yang Z."/>
            <person name="Liu X."/>
            <person name="Jiang W."/>
            <person name="Mao L."/>
            <person name="Kong X."/>
            <person name="Jiao Y."/>
            <person name="Jia J."/>
        </authorList>
    </citation>
    <scope>NUCLEOTIDE SEQUENCE [LARGE SCALE GENOMIC DNA]</scope>
    <source>
        <strain evidence="6">cv. AL8/78</strain>
    </source>
</reference>
<comment type="caution">
    <text evidence="3">Lacks conserved residue(s) required for the propagation of feature annotation.</text>
</comment>
<dbReference type="CDD" id="cd02120">
    <property type="entry name" value="PA_subtilisin_like"/>
    <property type="match status" value="1"/>
</dbReference>
<dbReference type="SUPFAM" id="SSF52743">
    <property type="entry name" value="Subtilisin-like"/>
    <property type="match status" value="1"/>
</dbReference>